<keyword evidence="4" id="KW-0227">DNA damage</keyword>
<dbReference type="EMBL" id="HBEK01001396">
    <property type="protein sequence ID" value="CAD8390825.1"/>
    <property type="molecule type" value="Transcribed_RNA"/>
</dbReference>
<evidence type="ECO:0000256" key="10">
    <source>
        <dbReference type="ARBA" id="ARBA00023295"/>
    </source>
</evidence>
<feature type="compositionally biased region" description="Basic residues" evidence="12">
    <location>
        <begin position="317"/>
        <end position="327"/>
    </location>
</feature>
<dbReference type="AlphaFoldDB" id="A0A7S0BDJ7"/>
<comment type="catalytic activity">
    <reaction evidence="11">
        <text>2'-deoxyribonucleotide-(2'-deoxyribose 5'-phosphate)-2'-deoxyribonucleotide-DNA = a 3'-end 2'-deoxyribonucleotide-(2,3-dehydro-2,3-deoxyribose 5'-phosphate)-DNA + a 5'-end 5'-phospho-2'-deoxyribonucleoside-DNA + H(+)</text>
        <dbReference type="Rhea" id="RHEA:66592"/>
        <dbReference type="Rhea" id="RHEA-COMP:13180"/>
        <dbReference type="Rhea" id="RHEA-COMP:16897"/>
        <dbReference type="Rhea" id="RHEA-COMP:17067"/>
        <dbReference type="ChEBI" id="CHEBI:15378"/>
        <dbReference type="ChEBI" id="CHEBI:136412"/>
        <dbReference type="ChEBI" id="CHEBI:157695"/>
        <dbReference type="ChEBI" id="CHEBI:167181"/>
        <dbReference type="EC" id="4.2.99.18"/>
    </reaction>
</comment>
<evidence type="ECO:0000256" key="4">
    <source>
        <dbReference type="ARBA" id="ARBA00022763"/>
    </source>
</evidence>
<keyword evidence="9" id="KW-0511">Multifunctional enzyme</keyword>
<keyword evidence="10" id="KW-0326">Glycosidase</keyword>
<keyword evidence="6" id="KW-0234">DNA repair</keyword>
<dbReference type="GO" id="GO:0005634">
    <property type="term" value="C:nucleus"/>
    <property type="evidence" value="ECO:0007669"/>
    <property type="project" value="UniProtKB-SubCell"/>
</dbReference>
<evidence type="ECO:0000256" key="3">
    <source>
        <dbReference type="ARBA" id="ARBA00012720"/>
    </source>
</evidence>
<dbReference type="InterPro" id="IPR011257">
    <property type="entry name" value="DNA_glycosylase"/>
</dbReference>
<gene>
    <name evidence="14" type="ORF">RMAR0315_LOCUS800</name>
</gene>
<organism evidence="14">
    <name type="scientific">Rhodosorus marinus</name>
    <dbReference type="NCBI Taxonomy" id="101924"/>
    <lineage>
        <taxon>Eukaryota</taxon>
        <taxon>Rhodophyta</taxon>
        <taxon>Stylonematophyceae</taxon>
        <taxon>Stylonematales</taxon>
        <taxon>Stylonemataceae</taxon>
        <taxon>Rhodosorus</taxon>
    </lineage>
</organism>
<evidence type="ECO:0000256" key="12">
    <source>
        <dbReference type="SAM" id="MobiDB-lite"/>
    </source>
</evidence>
<dbReference type="Gene3D" id="1.10.340.30">
    <property type="entry name" value="Hypothetical protein, domain 2"/>
    <property type="match status" value="1"/>
</dbReference>
<evidence type="ECO:0000256" key="2">
    <source>
        <dbReference type="ARBA" id="ARBA00010679"/>
    </source>
</evidence>
<dbReference type="InterPro" id="IPR052054">
    <property type="entry name" value="Oxidative_DNA_repair_enzyme"/>
</dbReference>
<evidence type="ECO:0000256" key="6">
    <source>
        <dbReference type="ARBA" id="ARBA00023204"/>
    </source>
</evidence>
<evidence type="ECO:0000256" key="11">
    <source>
        <dbReference type="ARBA" id="ARBA00044632"/>
    </source>
</evidence>
<dbReference type="CDD" id="cd00056">
    <property type="entry name" value="ENDO3c"/>
    <property type="match status" value="1"/>
</dbReference>
<dbReference type="SMART" id="SM00478">
    <property type="entry name" value="ENDO3c"/>
    <property type="match status" value="1"/>
</dbReference>
<dbReference type="GO" id="GO:0140078">
    <property type="term" value="F:class I DNA-(apurinic or apyrimidinic site) endonuclease activity"/>
    <property type="evidence" value="ECO:0007669"/>
    <property type="project" value="UniProtKB-EC"/>
</dbReference>
<dbReference type="InterPro" id="IPR012904">
    <property type="entry name" value="OGG_N"/>
</dbReference>
<name>A0A7S0BDJ7_9RHOD</name>
<dbReference type="GO" id="GO:0006285">
    <property type="term" value="P:base-excision repair, AP site formation"/>
    <property type="evidence" value="ECO:0007669"/>
    <property type="project" value="TreeGrafter"/>
</dbReference>
<dbReference type="EC" id="4.2.99.18" evidence="3"/>
<dbReference type="Pfam" id="PF00730">
    <property type="entry name" value="HhH-GPD"/>
    <property type="match status" value="1"/>
</dbReference>
<dbReference type="InterPro" id="IPR003265">
    <property type="entry name" value="HhH-GPD_domain"/>
</dbReference>
<feature type="region of interest" description="Disordered" evidence="12">
    <location>
        <begin position="312"/>
        <end position="332"/>
    </location>
</feature>
<dbReference type="Gene3D" id="3.30.310.40">
    <property type="match status" value="1"/>
</dbReference>
<reference evidence="14" key="1">
    <citation type="submission" date="2021-01" db="EMBL/GenBank/DDBJ databases">
        <authorList>
            <person name="Corre E."/>
            <person name="Pelletier E."/>
            <person name="Niang G."/>
            <person name="Scheremetjew M."/>
            <person name="Finn R."/>
            <person name="Kale V."/>
            <person name="Holt S."/>
            <person name="Cochrane G."/>
            <person name="Meng A."/>
            <person name="Brown T."/>
            <person name="Cohen L."/>
        </authorList>
    </citation>
    <scope>NUCLEOTIDE SEQUENCE</scope>
    <source>
        <strain evidence="14">UTEX LB 2760</strain>
    </source>
</reference>
<dbReference type="FunFam" id="1.10.1670.10:FF:000005">
    <property type="entry name" value="N-glycosylase/DNA lyase OGG1"/>
    <property type="match status" value="1"/>
</dbReference>
<feature type="compositionally biased region" description="Low complexity" evidence="12">
    <location>
        <begin position="381"/>
        <end position="390"/>
    </location>
</feature>
<comment type="similarity">
    <text evidence="2">Belongs to the type-1 OGG1 family.</text>
</comment>
<evidence type="ECO:0000256" key="8">
    <source>
        <dbReference type="ARBA" id="ARBA00023242"/>
    </source>
</evidence>
<dbReference type="PANTHER" id="PTHR10242">
    <property type="entry name" value="8-OXOGUANINE DNA GLYCOSYLASE"/>
    <property type="match status" value="1"/>
</dbReference>
<dbReference type="GO" id="GO:0034039">
    <property type="term" value="F:8-oxo-7,8-dihydroguanine DNA N-glycosylase activity"/>
    <property type="evidence" value="ECO:0007669"/>
    <property type="project" value="TreeGrafter"/>
</dbReference>
<feature type="compositionally biased region" description="Basic residues" evidence="12">
    <location>
        <begin position="398"/>
        <end position="409"/>
    </location>
</feature>
<dbReference type="GO" id="GO:0003684">
    <property type="term" value="F:damaged DNA binding"/>
    <property type="evidence" value="ECO:0007669"/>
    <property type="project" value="InterPro"/>
</dbReference>
<keyword evidence="8" id="KW-0539">Nucleus</keyword>
<dbReference type="Pfam" id="PF07934">
    <property type="entry name" value="OGG_N"/>
    <property type="match status" value="1"/>
</dbReference>
<dbReference type="Gene3D" id="1.10.1670.10">
    <property type="entry name" value="Helix-hairpin-Helix base-excision DNA repair enzymes (C-terminal)"/>
    <property type="match status" value="1"/>
</dbReference>
<keyword evidence="7" id="KW-0456">Lyase</keyword>
<feature type="domain" description="HhH-GPD" evidence="13">
    <location>
        <begin position="134"/>
        <end position="300"/>
    </location>
</feature>
<evidence type="ECO:0000313" key="14">
    <source>
        <dbReference type="EMBL" id="CAD8390825.1"/>
    </source>
</evidence>
<proteinExistence type="inferred from homology"/>
<dbReference type="SUPFAM" id="SSF48150">
    <property type="entry name" value="DNA-glycosylase"/>
    <property type="match status" value="1"/>
</dbReference>
<dbReference type="PANTHER" id="PTHR10242:SF2">
    <property type="entry name" value="N-GLYCOSYLASE_DNA LYASE"/>
    <property type="match status" value="1"/>
</dbReference>
<dbReference type="GO" id="GO:0006289">
    <property type="term" value="P:nucleotide-excision repair"/>
    <property type="evidence" value="ECO:0007669"/>
    <property type="project" value="InterPro"/>
</dbReference>
<comment type="subcellular location">
    <subcellularLocation>
        <location evidence="1">Nucleus</location>
    </subcellularLocation>
</comment>
<evidence type="ECO:0000259" key="13">
    <source>
        <dbReference type="SMART" id="SM00478"/>
    </source>
</evidence>
<feature type="region of interest" description="Disordered" evidence="12">
    <location>
        <begin position="372"/>
        <end position="418"/>
    </location>
</feature>
<dbReference type="SUPFAM" id="SSF55945">
    <property type="entry name" value="TATA-box binding protein-like"/>
    <property type="match status" value="1"/>
</dbReference>
<evidence type="ECO:0000256" key="7">
    <source>
        <dbReference type="ARBA" id="ARBA00023239"/>
    </source>
</evidence>
<accession>A0A7S0BDJ7</accession>
<sequence length="418" mass="47687">MAMSFVGSFGRGQLRMGWKKLNRCGESVRLEKVLQKGMAFRWREIDEGRTWAGVVKDRVVILRQEQEDVEYWLEPGLEPLEETLADYFNVRVKCDSLMKTFAEKDENIARAIPLVRGTRVLRLDPVECLFSFICSSNNNVKRISSMVNFLASQYGRYVAEFDGHHFYTFPTIGELYGKATEQELRENGFGYRARYIVGAARALQERGGEKWLLQLRSEDRNQVSEKLVELPGIGKKVASCIALFSLDKYDEIPIDTHIWKMTVSKYMPSLKGKSLTNAVYDQIGDHYRTLFGDMAGWAQTVLFVTEFDDYHRGTSTSKKRKTGKRKAQKMEPGLKTEEEFIIREAIPAKEEDVCLSPMDSSESVEGKLESMLHLEENLTMSPSSLLSPSEDSLDAKPTKRQPTNRRSPRIQKTANDAG</sequence>
<evidence type="ECO:0000256" key="5">
    <source>
        <dbReference type="ARBA" id="ARBA00022801"/>
    </source>
</evidence>
<keyword evidence="5" id="KW-0378">Hydrolase</keyword>
<evidence type="ECO:0000256" key="9">
    <source>
        <dbReference type="ARBA" id="ARBA00023268"/>
    </source>
</evidence>
<protein>
    <recommendedName>
        <fullName evidence="3">DNA-(apurinic or apyrimidinic site) lyase</fullName>
        <ecNumber evidence="3">4.2.99.18</ecNumber>
    </recommendedName>
</protein>
<dbReference type="InterPro" id="IPR023170">
    <property type="entry name" value="HhH_base_excis_C"/>
</dbReference>
<evidence type="ECO:0000256" key="1">
    <source>
        <dbReference type="ARBA" id="ARBA00004123"/>
    </source>
</evidence>